<dbReference type="PANTHER" id="PTHR11373:SF4">
    <property type="entry name" value="DEOXYNUCLEOSIDE TRIPHOSPHATE TRIPHOSPHOHYDROLASE SAMHD1"/>
    <property type="match status" value="1"/>
</dbReference>
<dbReference type="GO" id="GO:0008832">
    <property type="term" value="F:dGTPase activity"/>
    <property type="evidence" value="ECO:0007669"/>
    <property type="project" value="TreeGrafter"/>
</dbReference>
<dbReference type="InterPro" id="IPR050135">
    <property type="entry name" value="dGTPase-like"/>
</dbReference>
<name>A0A6V7NXX8_ANACO</name>
<dbReference type="SUPFAM" id="SSF109604">
    <property type="entry name" value="HD-domain/PDEase-like"/>
    <property type="match status" value="1"/>
</dbReference>
<gene>
    <name evidence="1" type="ORF">CB5_LOCUS6549</name>
</gene>
<reference evidence="1" key="1">
    <citation type="submission" date="2020-07" db="EMBL/GenBank/DDBJ databases">
        <authorList>
            <person name="Lin J."/>
        </authorList>
    </citation>
    <scope>NUCLEOTIDE SEQUENCE</scope>
</reference>
<proteinExistence type="predicted"/>
<dbReference type="GO" id="GO:0005634">
    <property type="term" value="C:nucleus"/>
    <property type="evidence" value="ECO:0007669"/>
    <property type="project" value="TreeGrafter"/>
</dbReference>
<sequence>MAASPLRFMMSWIEAKGTPIACQQKILWRFQSTWRAQIFRVIWSSEEWAPNVEAAAAVGEQELGDHFLDVLMAGVEGAEGGDGEEDIDANCLKIVKEMIIASSNIAKEKSAKEKLFLYDIVANGRTGIDVDKLLESMRVMDNEICYPAKEYLTIHKLFATRADLHRTVYTHAKVKVQVYNRGVD</sequence>
<protein>
    <submittedName>
        <fullName evidence="1">Uncharacterized protein</fullName>
    </submittedName>
</protein>
<dbReference type="EMBL" id="LR862143">
    <property type="protein sequence ID" value="CAD1823338.1"/>
    <property type="molecule type" value="Genomic_DNA"/>
</dbReference>
<organism evidence="1">
    <name type="scientific">Ananas comosus var. bracteatus</name>
    <name type="common">red pineapple</name>
    <dbReference type="NCBI Taxonomy" id="296719"/>
    <lineage>
        <taxon>Eukaryota</taxon>
        <taxon>Viridiplantae</taxon>
        <taxon>Streptophyta</taxon>
        <taxon>Embryophyta</taxon>
        <taxon>Tracheophyta</taxon>
        <taxon>Spermatophyta</taxon>
        <taxon>Magnoliopsida</taxon>
        <taxon>Liliopsida</taxon>
        <taxon>Poales</taxon>
        <taxon>Bromeliaceae</taxon>
        <taxon>Bromelioideae</taxon>
        <taxon>Ananas</taxon>
    </lineage>
</organism>
<dbReference type="PANTHER" id="PTHR11373">
    <property type="entry name" value="DEOXYNUCLEOSIDE TRIPHOSPHATE TRIPHOSPHOHYDROLASE"/>
    <property type="match status" value="1"/>
</dbReference>
<accession>A0A6V7NXX8</accession>
<dbReference type="AlphaFoldDB" id="A0A6V7NXX8"/>
<dbReference type="GO" id="GO:0006203">
    <property type="term" value="P:dGTP catabolic process"/>
    <property type="evidence" value="ECO:0007669"/>
    <property type="project" value="TreeGrafter"/>
</dbReference>
<evidence type="ECO:0000313" key="1">
    <source>
        <dbReference type="EMBL" id="CAD1823338.1"/>
    </source>
</evidence>
<dbReference type="Gene3D" id="1.10.3210.10">
    <property type="entry name" value="Hypothetical protein af1432"/>
    <property type="match status" value="1"/>
</dbReference>